<evidence type="ECO:0000256" key="2">
    <source>
        <dbReference type="ARBA" id="ARBA00022448"/>
    </source>
</evidence>
<dbReference type="GO" id="GO:0019825">
    <property type="term" value="F:oxygen binding"/>
    <property type="evidence" value="ECO:0007669"/>
    <property type="project" value="InterPro"/>
</dbReference>
<keyword evidence="5 7" id="KW-0479">Metal-binding</keyword>
<sequence length="105" mass="11776">MSAAVEKFYVKVLADPVVNDFFKSTDMAKQKRQQQTFLTHVLGGPNNYNGKDMRTAHEHLGIREEHFNAIATHLQNTLLELGVDKGLVNEIIAVVATTKKDILNQ</sequence>
<gene>
    <name evidence="8" type="ORF">PPERSA_11186</name>
</gene>
<reference evidence="8 9" key="1">
    <citation type="journal article" date="2015" name="Sci. Rep.">
        <title>Genome of the facultative scuticociliatosis pathogen Pseudocohnilembus persalinus provides insight into its virulence through horizontal gene transfer.</title>
        <authorList>
            <person name="Xiong J."/>
            <person name="Wang G."/>
            <person name="Cheng J."/>
            <person name="Tian M."/>
            <person name="Pan X."/>
            <person name="Warren A."/>
            <person name="Jiang C."/>
            <person name="Yuan D."/>
            <person name="Miao W."/>
        </authorList>
    </citation>
    <scope>NUCLEOTIDE SEQUENCE [LARGE SCALE GENOMIC DNA]</scope>
    <source>
        <strain evidence="8">36N120E</strain>
    </source>
</reference>
<dbReference type="InterPro" id="IPR012292">
    <property type="entry name" value="Globin/Proto"/>
</dbReference>
<dbReference type="GO" id="GO:0005344">
    <property type="term" value="F:oxygen carrier activity"/>
    <property type="evidence" value="ECO:0007669"/>
    <property type="project" value="UniProtKB-KW"/>
</dbReference>
<proteinExistence type="inferred from homology"/>
<dbReference type="InParanoid" id="A0A0V0R0D4"/>
<evidence type="ECO:0000256" key="3">
    <source>
        <dbReference type="ARBA" id="ARBA00022617"/>
    </source>
</evidence>
<comment type="cofactor">
    <cofactor evidence="7">
        <name>heme</name>
        <dbReference type="ChEBI" id="CHEBI:30413"/>
    </cofactor>
    <text evidence="7">Binds 1 heme group per subunit.</text>
</comment>
<dbReference type="OrthoDB" id="299219at2759"/>
<dbReference type="InterPro" id="IPR009050">
    <property type="entry name" value="Globin-like_sf"/>
</dbReference>
<dbReference type="CDD" id="cd00454">
    <property type="entry name" value="TrHb1_N"/>
    <property type="match status" value="1"/>
</dbReference>
<dbReference type="GO" id="GO:0046872">
    <property type="term" value="F:metal ion binding"/>
    <property type="evidence" value="ECO:0007669"/>
    <property type="project" value="UniProtKB-KW"/>
</dbReference>
<evidence type="ECO:0000256" key="1">
    <source>
        <dbReference type="ARBA" id="ARBA00009660"/>
    </source>
</evidence>
<evidence type="ECO:0000256" key="4">
    <source>
        <dbReference type="ARBA" id="ARBA00022621"/>
    </source>
</evidence>
<evidence type="ECO:0000256" key="5">
    <source>
        <dbReference type="ARBA" id="ARBA00022723"/>
    </source>
</evidence>
<dbReference type="Proteomes" id="UP000054937">
    <property type="component" value="Unassembled WGS sequence"/>
</dbReference>
<dbReference type="Pfam" id="PF01152">
    <property type="entry name" value="Bac_globin"/>
    <property type="match status" value="1"/>
</dbReference>
<evidence type="ECO:0000313" key="8">
    <source>
        <dbReference type="EMBL" id="KRX07637.1"/>
    </source>
</evidence>
<comment type="caution">
    <text evidence="8">The sequence shown here is derived from an EMBL/GenBank/DDBJ whole genome shotgun (WGS) entry which is preliminary data.</text>
</comment>
<dbReference type="Gene3D" id="1.10.490.10">
    <property type="entry name" value="Globins"/>
    <property type="match status" value="1"/>
</dbReference>
<dbReference type="InterPro" id="IPR001486">
    <property type="entry name" value="Hemoglobin_trunc"/>
</dbReference>
<evidence type="ECO:0000256" key="7">
    <source>
        <dbReference type="PIRSR" id="PIRSR002030-1"/>
    </source>
</evidence>
<keyword evidence="9" id="KW-1185">Reference proteome</keyword>
<feature type="binding site" description="proximal binding residue" evidence="7">
    <location>
        <position position="57"/>
    </location>
    <ligand>
        <name>heme</name>
        <dbReference type="ChEBI" id="CHEBI:30413"/>
    </ligand>
    <ligandPart>
        <name>Fe</name>
        <dbReference type="ChEBI" id="CHEBI:18248"/>
    </ligandPart>
</feature>
<protein>
    <submittedName>
        <fullName evidence="8">Globin-like protein</fullName>
    </submittedName>
</protein>
<dbReference type="EMBL" id="LDAU01000082">
    <property type="protein sequence ID" value="KRX07637.1"/>
    <property type="molecule type" value="Genomic_DNA"/>
</dbReference>
<dbReference type="InterPro" id="IPR016339">
    <property type="entry name" value="Hemoglobin_trunc_I"/>
</dbReference>
<comment type="similarity">
    <text evidence="1">Belongs to the truncated hemoglobin family. Group I subfamily.</text>
</comment>
<evidence type="ECO:0000256" key="6">
    <source>
        <dbReference type="ARBA" id="ARBA00023004"/>
    </source>
</evidence>
<dbReference type="PIRSF" id="PIRSF002030">
    <property type="entry name" value="Globin_Protozoa/Cyanobacteria"/>
    <property type="match status" value="1"/>
</dbReference>
<dbReference type="SUPFAM" id="SSF46458">
    <property type="entry name" value="Globin-like"/>
    <property type="match status" value="1"/>
</dbReference>
<keyword evidence="6 7" id="KW-0408">Iron</keyword>
<dbReference type="GO" id="GO:0020037">
    <property type="term" value="F:heme binding"/>
    <property type="evidence" value="ECO:0007669"/>
    <property type="project" value="InterPro"/>
</dbReference>
<keyword evidence="3 7" id="KW-0349">Heme</keyword>
<keyword evidence="2" id="KW-0813">Transport</keyword>
<dbReference type="OMA" id="HQTQFIS"/>
<dbReference type="InterPro" id="IPR019795">
    <property type="entry name" value="Globin_bac-like_CS"/>
</dbReference>
<dbReference type="PROSITE" id="PS01213">
    <property type="entry name" value="GLOBIN_FAM_2"/>
    <property type="match status" value="1"/>
</dbReference>
<name>A0A0V0R0D4_PSEPJ</name>
<dbReference type="AlphaFoldDB" id="A0A0V0R0D4"/>
<keyword evidence="4" id="KW-0561">Oxygen transport</keyword>
<accession>A0A0V0R0D4</accession>
<evidence type="ECO:0000313" key="9">
    <source>
        <dbReference type="Proteomes" id="UP000054937"/>
    </source>
</evidence>
<organism evidence="8 9">
    <name type="scientific">Pseudocohnilembus persalinus</name>
    <name type="common">Ciliate</name>
    <dbReference type="NCBI Taxonomy" id="266149"/>
    <lineage>
        <taxon>Eukaryota</taxon>
        <taxon>Sar</taxon>
        <taxon>Alveolata</taxon>
        <taxon>Ciliophora</taxon>
        <taxon>Intramacronucleata</taxon>
        <taxon>Oligohymenophorea</taxon>
        <taxon>Scuticociliatia</taxon>
        <taxon>Philasterida</taxon>
        <taxon>Pseudocohnilembidae</taxon>
        <taxon>Pseudocohnilembus</taxon>
    </lineage>
</organism>